<dbReference type="RefSeq" id="XP_013249314.1">
    <property type="nucleotide sequence ID" value="XM_013393860.1"/>
</dbReference>
<feature type="compositionally biased region" description="Acidic residues" evidence="1">
    <location>
        <begin position="412"/>
        <end position="431"/>
    </location>
</feature>
<dbReference type="AlphaFoldDB" id="U6GNA2"/>
<dbReference type="InterPro" id="IPR050600">
    <property type="entry name" value="SETD3_SETD6_MTase"/>
</dbReference>
<accession>U6GNA2</accession>
<dbReference type="PANTHER" id="PTHR13271">
    <property type="entry name" value="UNCHARACTERIZED PUTATIVE METHYLTRANSFERASE"/>
    <property type="match status" value="1"/>
</dbReference>
<dbReference type="GO" id="GO:0016279">
    <property type="term" value="F:protein-lysine N-methyltransferase activity"/>
    <property type="evidence" value="ECO:0007669"/>
    <property type="project" value="TreeGrafter"/>
</dbReference>
<reference evidence="3" key="2">
    <citation type="submission" date="2013-10" db="EMBL/GenBank/DDBJ databases">
        <authorList>
            <person name="Aslett M."/>
        </authorList>
    </citation>
    <scope>NUCLEOTIDE SEQUENCE [LARGE SCALE GENOMIC DNA]</scope>
    <source>
        <strain evidence="3">Houghton</strain>
    </source>
</reference>
<organism evidence="3 4">
    <name type="scientific">Eimeria acervulina</name>
    <name type="common">Coccidian parasite</name>
    <dbReference type="NCBI Taxonomy" id="5801"/>
    <lineage>
        <taxon>Eukaryota</taxon>
        <taxon>Sar</taxon>
        <taxon>Alveolata</taxon>
        <taxon>Apicomplexa</taxon>
        <taxon>Conoidasida</taxon>
        <taxon>Coccidia</taxon>
        <taxon>Eucoccidiorida</taxon>
        <taxon>Eimeriorina</taxon>
        <taxon>Eimeriidae</taxon>
        <taxon>Eimeria</taxon>
    </lineage>
</organism>
<dbReference type="SUPFAM" id="SSF82199">
    <property type="entry name" value="SET domain"/>
    <property type="match status" value="2"/>
</dbReference>
<dbReference type="Gene3D" id="3.90.1410.10">
    <property type="entry name" value="set domain protein methyltransferase, domain 1"/>
    <property type="match status" value="2"/>
</dbReference>
<proteinExistence type="predicted"/>
<dbReference type="EMBL" id="HG671323">
    <property type="protein sequence ID" value="CDI80768.1"/>
    <property type="molecule type" value="Genomic_DNA"/>
</dbReference>
<evidence type="ECO:0000259" key="2">
    <source>
        <dbReference type="PROSITE" id="PS50280"/>
    </source>
</evidence>
<dbReference type="PANTHER" id="PTHR13271:SF155">
    <property type="entry name" value="SET DOMAIN-CONTAINING PROTEIN"/>
    <property type="match status" value="1"/>
</dbReference>
<dbReference type="VEuPathDB" id="ToxoDB:EAH_00017390"/>
<feature type="domain" description="SET" evidence="2">
    <location>
        <begin position="78"/>
        <end position="531"/>
    </location>
</feature>
<gene>
    <name evidence="3" type="ORF">EAH_00017390</name>
</gene>
<dbReference type="InterPro" id="IPR001214">
    <property type="entry name" value="SET_dom"/>
</dbReference>
<dbReference type="Proteomes" id="UP000018050">
    <property type="component" value="Unassembled WGS sequence"/>
</dbReference>
<evidence type="ECO:0000313" key="3">
    <source>
        <dbReference type="EMBL" id="CDI80768.1"/>
    </source>
</evidence>
<keyword evidence="4" id="KW-1185">Reference proteome</keyword>
<dbReference type="InterPro" id="IPR046341">
    <property type="entry name" value="SET_dom_sf"/>
</dbReference>
<dbReference type="OrthoDB" id="341421at2759"/>
<evidence type="ECO:0000313" key="4">
    <source>
        <dbReference type="Proteomes" id="UP000018050"/>
    </source>
</evidence>
<name>U6GNA2_EIMAC</name>
<dbReference type="GeneID" id="25269809"/>
<dbReference type="PROSITE" id="PS50280">
    <property type="entry name" value="SET"/>
    <property type="match status" value="1"/>
</dbReference>
<feature type="region of interest" description="Disordered" evidence="1">
    <location>
        <begin position="380"/>
        <end position="433"/>
    </location>
</feature>
<reference evidence="3" key="1">
    <citation type="submission" date="2013-10" db="EMBL/GenBank/DDBJ databases">
        <title>Genomic analysis of the causative agents of coccidiosis in chickens.</title>
        <authorList>
            <person name="Reid A.J."/>
            <person name="Blake D."/>
            <person name="Billington K."/>
            <person name="Browne H."/>
            <person name="Dunn M."/>
            <person name="Hung S."/>
            <person name="Kawahara F."/>
            <person name="Miranda-Saavedra D."/>
            <person name="Mourier T."/>
            <person name="Nagra H."/>
            <person name="Otto T.D."/>
            <person name="Rawlings N."/>
            <person name="Sanchez A."/>
            <person name="Sanders M."/>
            <person name="Subramaniam C."/>
            <person name="Tay Y."/>
            <person name="Dear P."/>
            <person name="Doerig C."/>
            <person name="Gruber A."/>
            <person name="Parkinson J."/>
            <person name="Shirley M."/>
            <person name="Wan K.L."/>
            <person name="Berriman M."/>
            <person name="Tomley F."/>
            <person name="Pain A."/>
        </authorList>
    </citation>
    <scope>NUCLEOTIDE SEQUENCE [LARGE SCALE GENOMIC DNA]</scope>
    <source>
        <strain evidence="3">Houghton</strain>
    </source>
</reference>
<sequence length="762" mass="80808">MQRPPELFLQNAQQQWEAEQASAAGAAAAAAAAYASQAHHLFALFCAPANEVRQYTLDEKDTAVLRAAATELQAYVHPKVQVASFKQEGRGIVAADELKRGEVLLRVPAAALINPYTALTHPTFSPLAQLLLGLPPEILLQQEAAAQQRPQEQQQIPEQPTELQPLVDCDVVLCLFLLFLAFTGGEEGGRALLRFLPAAGEADAAATAEAVCGSSAGGSAAAAAAEAARKEELLLMDSEGVVEFLGDAAMESAVSRSLAKCKMMHQELLPLLQQSFPPPAGMQHGGGVLSACRAAAAAAAATTATDAPFHVGLPTGAVAAAAAAKASPSLGALSLSSCSGAAQLSAFLAQLNSTDFLWAHLILESRSFSLPLRPLPPLQEFQPGARPLKKPLGDANKEGPGAPVDGPPAGDPAEDREGEDAQEDADEEEEEEHRVPFLLELLETAGAAQESRCVLLPVGVQKAAPSASTPTYFVRLPPSCASFVPLGDLLNHHFHGQVLSPVLEEECGSLCLCLRLACDVPKGAQVYAHYGPLQSWQFLAYFGFCPSSFPRLQPPRRETATDKTDSNAEWQFNGEDKGNPVDFLTLQVEVPEDDGEYELKKSLMDLQDLPLCGLFSTGVQSLSWRFLASLFVSSHASLDHFLCAGGAGAGGAAAAASAAAAAAGEKPWGPTFTFTAIRNDPEAADRIREIISDALQSVAKAAEDRTAQLDKWRDDTKAAPRWTRVWGEKLRIYLDNQKALANTQMARLADYLTFIPSSSSVL</sequence>
<evidence type="ECO:0000256" key="1">
    <source>
        <dbReference type="SAM" id="MobiDB-lite"/>
    </source>
</evidence>
<protein>
    <submittedName>
        <fullName evidence="3">Phospholipase/carboxylesterase, putative</fullName>
    </submittedName>
</protein>